<proteinExistence type="predicted"/>
<dbReference type="EMBL" id="WJQU01002281">
    <property type="protein sequence ID" value="KAJ6633034.1"/>
    <property type="molecule type" value="Genomic_DNA"/>
</dbReference>
<gene>
    <name evidence="1" type="ORF">Bhyg_17602</name>
</gene>
<organism evidence="1 2">
    <name type="scientific">Pseudolycoriella hygida</name>
    <dbReference type="NCBI Taxonomy" id="35572"/>
    <lineage>
        <taxon>Eukaryota</taxon>
        <taxon>Metazoa</taxon>
        <taxon>Ecdysozoa</taxon>
        <taxon>Arthropoda</taxon>
        <taxon>Hexapoda</taxon>
        <taxon>Insecta</taxon>
        <taxon>Pterygota</taxon>
        <taxon>Neoptera</taxon>
        <taxon>Endopterygota</taxon>
        <taxon>Diptera</taxon>
        <taxon>Nematocera</taxon>
        <taxon>Sciaroidea</taxon>
        <taxon>Sciaridae</taxon>
        <taxon>Pseudolycoriella</taxon>
    </lineage>
</organism>
<protein>
    <submittedName>
        <fullName evidence="1">Uncharacterized protein</fullName>
    </submittedName>
</protein>
<comment type="caution">
    <text evidence="1">The sequence shown here is derived from an EMBL/GenBank/DDBJ whole genome shotgun (WGS) entry which is preliminary data.</text>
</comment>
<accession>A0A9Q0RTF2</accession>
<dbReference type="AlphaFoldDB" id="A0A9Q0RTF2"/>
<reference evidence="1" key="1">
    <citation type="submission" date="2022-07" db="EMBL/GenBank/DDBJ databases">
        <authorList>
            <person name="Trinca V."/>
            <person name="Uliana J.V.C."/>
            <person name="Torres T.T."/>
            <person name="Ward R.J."/>
            <person name="Monesi N."/>
        </authorList>
    </citation>
    <scope>NUCLEOTIDE SEQUENCE</scope>
    <source>
        <strain evidence="1">HSMRA1968</strain>
        <tissue evidence="1">Whole embryos</tissue>
    </source>
</reference>
<name>A0A9Q0RTF2_9DIPT</name>
<evidence type="ECO:0000313" key="1">
    <source>
        <dbReference type="EMBL" id="KAJ6633034.1"/>
    </source>
</evidence>
<dbReference type="Proteomes" id="UP001151699">
    <property type="component" value="Unassembled WGS sequence"/>
</dbReference>
<keyword evidence="2" id="KW-1185">Reference proteome</keyword>
<evidence type="ECO:0000313" key="2">
    <source>
        <dbReference type="Proteomes" id="UP001151699"/>
    </source>
</evidence>
<sequence length="83" mass="9227">MDLQLNGSQINLATRDKRPAPAVQYPFNHRPGSANVATTINRSSLTLRGRTKRPQSADTLMLRNNLKSGYNFLSENSGEKLKV</sequence>